<dbReference type="SUPFAM" id="SSF55785">
    <property type="entry name" value="PYP-like sensor domain (PAS domain)"/>
    <property type="match status" value="2"/>
</dbReference>
<dbReference type="Proteomes" id="UP000237230">
    <property type="component" value="Unassembled WGS sequence"/>
</dbReference>
<sequence>MFDFHRKSDLIEIQRTRKALAESQAKLAAISRCMAMIEFAPDGTILDANAQFCQAMGYDVEELRGKHHRLFCDPGYAKTAEYQQLWHELGQGKAISGTFERVDKAGREVWLEASYMPVLDEQQQVTSVIKVASDISERVKDEHESESLLKAIGRSMAVVEFTPQGRVIKANQNFLATMGYRLEEVVGRHHGLFCQPHERESSAYREFWASLNRGEYHSHRFERINKLGQTVYLEASYNPIFDSKGRLYKVVKFASDITAQVSTQQSAADAAHASSVQTDACARKGTEVVQQTVAVIEQISQELNDAARSIDAVSKQSDVIGQIVLTIRGIADQTNLLALNAAIEAARAGEHGRGFAVVADEVRSLAARTSKATLEIVDVVRQNHDLSLTAVASMQSSLSRTGRGVALANEAGTVIMEIQQGSRHVVDAISQINSTLQLH</sequence>
<dbReference type="EMBL" id="MINH01000019">
    <property type="protein sequence ID" value="POG10719.1"/>
    <property type="molecule type" value="Genomic_DNA"/>
</dbReference>
<dbReference type="InterPro" id="IPR035965">
    <property type="entry name" value="PAS-like_dom_sf"/>
</dbReference>
<keyword evidence="1" id="KW-0808">Transferase</keyword>
<evidence type="ECO:0000259" key="4">
    <source>
        <dbReference type="PROSITE" id="PS50112"/>
    </source>
</evidence>
<dbReference type="InterPro" id="IPR013655">
    <property type="entry name" value="PAS_fold_3"/>
</dbReference>
<dbReference type="AlphaFoldDB" id="A0A2S3X5K3"/>
<dbReference type="Pfam" id="PF08448">
    <property type="entry name" value="PAS_4"/>
    <property type="match status" value="1"/>
</dbReference>
<dbReference type="SUPFAM" id="SSF58104">
    <property type="entry name" value="Methyl-accepting chemotaxis protein (MCP) signaling domain"/>
    <property type="match status" value="1"/>
</dbReference>
<dbReference type="SMART" id="SM00091">
    <property type="entry name" value="PAS"/>
    <property type="match status" value="2"/>
</dbReference>
<dbReference type="CDD" id="cd11386">
    <property type="entry name" value="MCP_signal"/>
    <property type="match status" value="1"/>
</dbReference>
<protein>
    <submittedName>
        <fullName evidence="6">Pili assembly chaperone</fullName>
    </submittedName>
</protein>
<dbReference type="InterPro" id="IPR013656">
    <property type="entry name" value="PAS_4"/>
</dbReference>
<dbReference type="PROSITE" id="PS50113">
    <property type="entry name" value="PAC"/>
    <property type="match status" value="2"/>
</dbReference>
<name>A0A2S3X5K3_PSEPU</name>
<feature type="domain" description="PAC" evidence="5">
    <location>
        <begin position="217"/>
        <end position="269"/>
    </location>
</feature>
<feature type="domain" description="Methyl-accepting transducer" evidence="3">
    <location>
        <begin position="255"/>
        <end position="439"/>
    </location>
</feature>
<dbReference type="Pfam" id="PF00015">
    <property type="entry name" value="MCPsignal"/>
    <property type="match status" value="1"/>
</dbReference>
<gene>
    <name evidence="6" type="ORF">BGP84_13655</name>
</gene>
<proteinExistence type="predicted"/>
<feature type="domain" description="PAC" evidence="5">
    <location>
        <begin position="93"/>
        <end position="147"/>
    </location>
</feature>
<dbReference type="Gene3D" id="1.10.287.950">
    <property type="entry name" value="Methyl-accepting chemotaxis protein"/>
    <property type="match status" value="1"/>
</dbReference>
<accession>A0A2S3X5K3</accession>
<keyword evidence="2" id="KW-0807">Transducer</keyword>
<dbReference type="NCBIfam" id="TIGR00229">
    <property type="entry name" value="sensory_box"/>
    <property type="match status" value="2"/>
</dbReference>
<dbReference type="GO" id="GO:0016020">
    <property type="term" value="C:membrane"/>
    <property type="evidence" value="ECO:0007669"/>
    <property type="project" value="InterPro"/>
</dbReference>
<dbReference type="InterPro" id="IPR000014">
    <property type="entry name" value="PAS"/>
</dbReference>
<organism evidence="6 7">
    <name type="scientific">Pseudomonas putida</name>
    <name type="common">Arthrobacter siderocapsulatus</name>
    <dbReference type="NCBI Taxonomy" id="303"/>
    <lineage>
        <taxon>Bacteria</taxon>
        <taxon>Pseudomonadati</taxon>
        <taxon>Pseudomonadota</taxon>
        <taxon>Gammaproteobacteria</taxon>
        <taxon>Pseudomonadales</taxon>
        <taxon>Pseudomonadaceae</taxon>
        <taxon>Pseudomonas</taxon>
    </lineage>
</organism>
<dbReference type="GO" id="GO:0006935">
    <property type="term" value="P:chemotaxis"/>
    <property type="evidence" value="ECO:0007669"/>
    <property type="project" value="UniProtKB-ARBA"/>
</dbReference>
<dbReference type="GO" id="GO:0016301">
    <property type="term" value="F:kinase activity"/>
    <property type="evidence" value="ECO:0007669"/>
    <property type="project" value="UniProtKB-KW"/>
</dbReference>
<reference evidence="6 7" key="2">
    <citation type="submission" date="2018-03" db="EMBL/GenBank/DDBJ databases">
        <title>Draft genome of Pseudomonas putida strain KH-21-114.</title>
        <authorList>
            <person name="Yoshizawa S."/>
            <person name="Khan N.H."/>
            <person name="Nishimura M."/>
            <person name="Chiura H.X."/>
            <person name="Ogura Y."/>
            <person name="Hayashi T."/>
            <person name="Kogure K."/>
        </authorList>
    </citation>
    <scope>NUCLEOTIDE SEQUENCE [LARGE SCALE GENOMIC DNA]</scope>
    <source>
        <strain evidence="6 7">KH-21-114</strain>
    </source>
</reference>
<dbReference type="SMART" id="SM00283">
    <property type="entry name" value="MA"/>
    <property type="match status" value="1"/>
</dbReference>
<dbReference type="SMART" id="SM00086">
    <property type="entry name" value="PAC"/>
    <property type="match status" value="2"/>
</dbReference>
<dbReference type="InterPro" id="IPR004089">
    <property type="entry name" value="MCPsignal_dom"/>
</dbReference>
<evidence type="ECO:0000259" key="5">
    <source>
        <dbReference type="PROSITE" id="PS50113"/>
    </source>
</evidence>
<keyword evidence="1" id="KW-0418">Kinase</keyword>
<dbReference type="OrthoDB" id="9765776at2"/>
<evidence type="ECO:0000256" key="1">
    <source>
        <dbReference type="ARBA" id="ARBA00022777"/>
    </source>
</evidence>
<dbReference type="InterPro" id="IPR000700">
    <property type="entry name" value="PAS-assoc_C"/>
</dbReference>
<dbReference type="PANTHER" id="PTHR24422:SF10">
    <property type="entry name" value="CHEMOTAXIS PROTEIN METHYLTRANSFERASE 2"/>
    <property type="match status" value="1"/>
</dbReference>
<evidence type="ECO:0000259" key="3">
    <source>
        <dbReference type="PROSITE" id="PS50111"/>
    </source>
</evidence>
<evidence type="ECO:0000256" key="2">
    <source>
        <dbReference type="PROSITE-ProRule" id="PRU00284"/>
    </source>
</evidence>
<dbReference type="InterPro" id="IPR001610">
    <property type="entry name" value="PAC"/>
</dbReference>
<dbReference type="GO" id="GO:0007165">
    <property type="term" value="P:signal transduction"/>
    <property type="evidence" value="ECO:0007669"/>
    <property type="project" value="UniProtKB-KW"/>
</dbReference>
<dbReference type="Pfam" id="PF08447">
    <property type="entry name" value="PAS_3"/>
    <property type="match status" value="1"/>
</dbReference>
<feature type="domain" description="PAS" evidence="4">
    <location>
        <begin position="164"/>
        <end position="188"/>
    </location>
</feature>
<dbReference type="PANTHER" id="PTHR24422">
    <property type="entry name" value="CHEMOTAXIS PROTEIN METHYLTRANSFERASE"/>
    <property type="match status" value="1"/>
</dbReference>
<dbReference type="PROSITE" id="PS50112">
    <property type="entry name" value="PAS"/>
    <property type="match status" value="1"/>
</dbReference>
<dbReference type="PROSITE" id="PS50111">
    <property type="entry name" value="CHEMOTAXIS_TRANSDUC_2"/>
    <property type="match status" value="1"/>
</dbReference>
<dbReference type="InterPro" id="IPR050903">
    <property type="entry name" value="Bact_Chemotaxis_MeTrfase"/>
</dbReference>
<evidence type="ECO:0000313" key="6">
    <source>
        <dbReference type="EMBL" id="POG10719.1"/>
    </source>
</evidence>
<comment type="caution">
    <text evidence="6">The sequence shown here is derived from an EMBL/GenBank/DDBJ whole genome shotgun (WGS) entry which is preliminary data.</text>
</comment>
<evidence type="ECO:0000313" key="7">
    <source>
        <dbReference type="Proteomes" id="UP000237230"/>
    </source>
</evidence>
<dbReference type="Gene3D" id="3.30.450.20">
    <property type="entry name" value="PAS domain"/>
    <property type="match status" value="2"/>
</dbReference>
<dbReference type="CDD" id="cd00130">
    <property type="entry name" value="PAS"/>
    <property type="match status" value="2"/>
</dbReference>
<reference evidence="6 7" key="1">
    <citation type="submission" date="2016-08" db="EMBL/GenBank/DDBJ databases">
        <authorList>
            <person name="Seilhamer J.J."/>
        </authorList>
    </citation>
    <scope>NUCLEOTIDE SEQUENCE [LARGE SCALE GENOMIC DNA]</scope>
    <source>
        <strain evidence="6 7">KH-21-114</strain>
    </source>
</reference>